<dbReference type="SUPFAM" id="SSF53448">
    <property type="entry name" value="Nucleotide-diphospho-sugar transferases"/>
    <property type="match status" value="1"/>
</dbReference>
<evidence type="ECO:0000256" key="2">
    <source>
        <dbReference type="ARBA" id="ARBA00022679"/>
    </source>
</evidence>
<dbReference type="EMBL" id="FQXM01000009">
    <property type="protein sequence ID" value="SHH68410.1"/>
    <property type="molecule type" value="Genomic_DNA"/>
</dbReference>
<keyword evidence="5" id="KW-1185">Reference proteome</keyword>
<evidence type="ECO:0000259" key="3">
    <source>
        <dbReference type="Pfam" id="PF00535"/>
    </source>
</evidence>
<evidence type="ECO:0000313" key="5">
    <source>
        <dbReference type="Proteomes" id="UP000184447"/>
    </source>
</evidence>
<dbReference type="AlphaFoldDB" id="A0A1M5UZR9"/>
<dbReference type="Proteomes" id="UP000184447">
    <property type="component" value="Unassembled WGS sequence"/>
</dbReference>
<dbReference type="Gene3D" id="3.90.550.10">
    <property type="entry name" value="Spore Coat Polysaccharide Biosynthesis Protein SpsA, Chain A"/>
    <property type="match status" value="1"/>
</dbReference>
<dbReference type="PANTHER" id="PTHR22916">
    <property type="entry name" value="GLYCOSYLTRANSFERASE"/>
    <property type="match status" value="1"/>
</dbReference>
<evidence type="ECO:0000256" key="1">
    <source>
        <dbReference type="ARBA" id="ARBA00022676"/>
    </source>
</evidence>
<keyword evidence="1" id="KW-0328">Glycosyltransferase</keyword>
<gene>
    <name evidence="4" type="ORF">SAMN02745207_02019</name>
</gene>
<reference evidence="4 5" key="1">
    <citation type="submission" date="2016-11" db="EMBL/GenBank/DDBJ databases">
        <authorList>
            <person name="Jaros S."/>
            <person name="Januszkiewicz K."/>
            <person name="Wedrychowicz H."/>
        </authorList>
    </citation>
    <scope>NUCLEOTIDE SEQUENCE [LARGE SCALE GENOMIC DNA]</scope>
    <source>
        <strain evidence="4 5">DSM 8605</strain>
    </source>
</reference>
<keyword evidence="2 4" id="KW-0808">Transferase</keyword>
<dbReference type="InterPro" id="IPR029044">
    <property type="entry name" value="Nucleotide-diphossugar_trans"/>
</dbReference>
<protein>
    <submittedName>
        <fullName evidence="4">Glycosyltransferase involved in cell wall bisynthesis</fullName>
    </submittedName>
</protein>
<dbReference type="Pfam" id="PF00535">
    <property type="entry name" value="Glycos_transf_2"/>
    <property type="match status" value="1"/>
</dbReference>
<evidence type="ECO:0000313" key="4">
    <source>
        <dbReference type="EMBL" id="SHH68410.1"/>
    </source>
</evidence>
<feature type="domain" description="Glycosyltransferase 2-like" evidence="3">
    <location>
        <begin position="6"/>
        <end position="175"/>
    </location>
</feature>
<dbReference type="STRING" id="1121316.SAMN02745207_02019"/>
<sequence>MNPKISIIVPIYKVEAYLQKCIDSILVQTFNDFELILVDDGSPDKCGRICDEYVKKDKRIKVIHKLNGGLSSARNAGIDIAQGKYIGFVDSDDYIHTRMYEVLYNSAVEYLSDIIMCDYSKVSEGQVKELINFNTNSKIEHFTNTQALEQLFTKNGVGFVVAWNKLYRKELFKNLRFAEGRIHEDEFIAHKILYKSTKITYVSIYLYYYLQRNNSIMGSQVRLKKLDFLYALKERTDFFKSIKQEQLQYKAEKTYIWVLIGRYYKTKSELTNVNKELREMKKMFNKVLNLRFLLNNNNFTWKEKLKLLLFKINPVLYNLYNKTRMNFIEKRI</sequence>
<dbReference type="OrthoDB" id="9807674at2"/>
<dbReference type="PANTHER" id="PTHR22916:SF51">
    <property type="entry name" value="GLYCOSYLTRANSFERASE EPSH-RELATED"/>
    <property type="match status" value="1"/>
</dbReference>
<accession>A0A1M5UZR9</accession>
<dbReference type="GO" id="GO:0016757">
    <property type="term" value="F:glycosyltransferase activity"/>
    <property type="evidence" value="ECO:0007669"/>
    <property type="project" value="UniProtKB-KW"/>
</dbReference>
<proteinExistence type="predicted"/>
<organism evidence="4 5">
    <name type="scientific">Clostridium grantii DSM 8605</name>
    <dbReference type="NCBI Taxonomy" id="1121316"/>
    <lineage>
        <taxon>Bacteria</taxon>
        <taxon>Bacillati</taxon>
        <taxon>Bacillota</taxon>
        <taxon>Clostridia</taxon>
        <taxon>Eubacteriales</taxon>
        <taxon>Clostridiaceae</taxon>
        <taxon>Clostridium</taxon>
    </lineage>
</organism>
<dbReference type="InterPro" id="IPR001173">
    <property type="entry name" value="Glyco_trans_2-like"/>
</dbReference>
<dbReference type="RefSeq" id="WP_073338309.1">
    <property type="nucleotide sequence ID" value="NZ_FQXM01000009.1"/>
</dbReference>
<name>A0A1M5UZR9_9CLOT</name>